<organism evidence="2 3">
    <name type="scientific">Brassica cretica</name>
    <name type="common">Mustard</name>
    <dbReference type="NCBI Taxonomy" id="69181"/>
    <lineage>
        <taxon>Eukaryota</taxon>
        <taxon>Viridiplantae</taxon>
        <taxon>Streptophyta</taxon>
        <taxon>Embryophyta</taxon>
        <taxon>Tracheophyta</taxon>
        <taxon>Spermatophyta</taxon>
        <taxon>Magnoliopsida</taxon>
        <taxon>eudicotyledons</taxon>
        <taxon>Gunneridae</taxon>
        <taxon>Pentapetalae</taxon>
        <taxon>rosids</taxon>
        <taxon>malvids</taxon>
        <taxon>Brassicales</taxon>
        <taxon>Brassicaceae</taxon>
        <taxon>Brassiceae</taxon>
        <taxon>Brassica</taxon>
    </lineage>
</organism>
<comment type="caution">
    <text evidence="2">The sequence shown here is derived from an EMBL/GenBank/DDBJ whole genome shotgun (WGS) entry which is preliminary data.</text>
</comment>
<dbReference type="Proteomes" id="UP000712281">
    <property type="component" value="Unassembled WGS sequence"/>
</dbReference>
<evidence type="ECO:0000313" key="2">
    <source>
        <dbReference type="EMBL" id="KAF2540890.1"/>
    </source>
</evidence>
<evidence type="ECO:0000313" key="3">
    <source>
        <dbReference type="Proteomes" id="UP000712281"/>
    </source>
</evidence>
<feature type="compositionally biased region" description="Low complexity" evidence="1">
    <location>
        <begin position="10"/>
        <end position="23"/>
    </location>
</feature>
<proteinExistence type="predicted"/>
<reference evidence="2" key="1">
    <citation type="submission" date="2019-12" db="EMBL/GenBank/DDBJ databases">
        <title>Genome sequencing and annotation of Brassica cretica.</title>
        <authorList>
            <person name="Studholme D.J."/>
            <person name="Sarris P.F."/>
        </authorList>
    </citation>
    <scope>NUCLEOTIDE SEQUENCE</scope>
    <source>
        <strain evidence="2">PFS-001/15</strain>
        <tissue evidence="2">Leaf</tissue>
    </source>
</reference>
<protein>
    <submittedName>
        <fullName evidence="2">Uncharacterized protein</fullName>
    </submittedName>
</protein>
<evidence type="ECO:0000256" key="1">
    <source>
        <dbReference type="SAM" id="MobiDB-lite"/>
    </source>
</evidence>
<sequence length="137" mass="15423">MEATVLAGHTSLSLASSESSSATRESESASQHQTNRLLSSSLLIDNTQKSKRREGEWNRKPSGPVALTAEEEAVLREGIRLELLQWTAMKADVDNGCDGIDSYYSPFFLDFLIHDQRWWLSDCFIMQCFLQMGFDAL</sequence>
<gene>
    <name evidence="2" type="ORF">F2Q68_00029305</name>
</gene>
<name>A0A8S9G4H9_BRACR</name>
<feature type="region of interest" description="Disordered" evidence="1">
    <location>
        <begin position="1"/>
        <end position="64"/>
    </location>
</feature>
<accession>A0A8S9G4H9</accession>
<feature type="compositionally biased region" description="Polar residues" evidence="1">
    <location>
        <begin position="31"/>
        <end position="47"/>
    </location>
</feature>
<dbReference type="EMBL" id="QGKW02002005">
    <property type="protein sequence ID" value="KAF2540890.1"/>
    <property type="molecule type" value="Genomic_DNA"/>
</dbReference>
<dbReference type="AlphaFoldDB" id="A0A8S9G4H9"/>